<name>A0A7M2WVJ8_9BACT</name>
<dbReference type="Pfam" id="PF07618">
    <property type="entry name" value="DUF1580"/>
    <property type="match status" value="1"/>
</dbReference>
<gene>
    <name evidence="1" type="ORF">IPV69_25375</name>
</gene>
<dbReference type="EMBL" id="CP063458">
    <property type="protein sequence ID" value="QOV89486.1"/>
    <property type="molecule type" value="Genomic_DNA"/>
</dbReference>
<evidence type="ECO:0000313" key="2">
    <source>
        <dbReference type="Proteomes" id="UP000593765"/>
    </source>
</evidence>
<dbReference type="AlphaFoldDB" id="A0A7M2WVJ8"/>
<proteinExistence type="predicted"/>
<keyword evidence="2" id="KW-1185">Reference proteome</keyword>
<dbReference type="KEGG" id="hbs:IPV69_25375"/>
<organism evidence="1 2">
    <name type="scientific">Humisphaera borealis</name>
    <dbReference type="NCBI Taxonomy" id="2807512"/>
    <lineage>
        <taxon>Bacteria</taxon>
        <taxon>Pseudomonadati</taxon>
        <taxon>Planctomycetota</taxon>
        <taxon>Phycisphaerae</taxon>
        <taxon>Tepidisphaerales</taxon>
        <taxon>Tepidisphaeraceae</taxon>
        <taxon>Humisphaera</taxon>
    </lineage>
</organism>
<dbReference type="InterPro" id="IPR011474">
    <property type="entry name" value="DUF1580"/>
</dbReference>
<protein>
    <submittedName>
        <fullName evidence="1">DUF1580 domain-containing protein</fullName>
    </submittedName>
</protein>
<reference evidence="1 2" key="1">
    <citation type="submission" date="2020-10" db="EMBL/GenBank/DDBJ databases">
        <title>Wide distribution of Phycisphaera-like planctomycetes from WD2101 soil group in peatlands and genome analysis of the first cultivated representative.</title>
        <authorList>
            <person name="Dedysh S.N."/>
            <person name="Beletsky A.V."/>
            <person name="Ivanova A."/>
            <person name="Kulichevskaya I.S."/>
            <person name="Suzina N.E."/>
            <person name="Philippov D.A."/>
            <person name="Rakitin A.L."/>
            <person name="Mardanov A.V."/>
            <person name="Ravin N.V."/>
        </authorList>
    </citation>
    <scope>NUCLEOTIDE SEQUENCE [LARGE SCALE GENOMIC DNA]</scope>
    <source>
        <strain evidence="1 2">M1803</strain>
    </source>
</reference>
<dbReference type="Proteomes" id="UP000593765">
    <property type="component" value="Chromosome"/>
</dbReference>
<sequence length="102" mass="10982">MAINLHSENIIHIGEVPKLPFMKGRGRRLSCATLYRWINNGLRGVKLETVLIGGSRCTSVEACERFIGATQGGSPAPAACRTASQRTKAVDAAKRQLDAFGI</sequence>
<evidence type="ECO:0000313" key="1">
    <source>
        <dbReference type="EMBL" id="QOV89486.1"/>
    </source>
</evidence>
<accession>A0A7M2WVJ8</accession>